<reference evidence="2" key="1">
    <citation type="journal article" date="2024" name="Proc. Natl. Acad. Sci. U.S.A.">
        <title>Extraordinary preservation of gene collinearity over three hundred million years revealed in homosporous lycophytes.</title>
        <authorList>
            <person name="Li C."/>
            <person name="Wickell D."/>
            <person name="Kuo L.Y."/>
            <person name="Chen X."/>
            <person name="Nie B."/>
            <person name="Liao X."/>
            <person name="Peng D."/>
            <person name="Ji J."/>
            <person name="Jenkins J."/>
            <person name="Williams M."/>
            <person name="Shu S."/>
            <person name="Plott C."/>
            <person name="Barry K."/>
            <person name="Rajasekar S."/>
            <person name="Grimwood J."/>
            <person name="Han X."/>
            <person name="Sun S."/>
            <person name="Hou Z."/>
            <person name="He W."/>
            <person name="Dai G."/>
            <person name="Sun C."/>
            <person name="Schmutz J."/>
            <person name="Leebens-Mack J.H."/>
            <person name="Li F.W."/>
            <person name="Wang L."/>
        </authorList>
    </citation>
    <scope>NUCLEOTIDE SEQUENCE [LARGE SCALE GENOMIC DNA]</scope>
    <source>
        <strain evidence="2">cv. PW_Plant_1</strain>
    </source>
</reference>
<evidence type="ECO:0000313" key="1">
    <source>
        <dbReference type="EMBL" id="KAJ7566473.1"/>
    </source>
</evidence>
<sequence>MAQRQQECALRDVRSADNQRSIFVSQDASDDNQLSLIAEIPDEAGNLQVKARKRGGKRHRSHWMKRPMAVSEVILELQDSLLRENALRCLSAHLIERREQDFEFYRNAGFFIYNSCGTVAILLQEILSVYPKLDTQELNIRGSKRLANVLTLLQSVASNEETRGLLVKAHIPNYLIPFILSEHTEEVYENVRAISLSVIGIVCQVESLVYRIYIANSVDLFHELKILCFFNVHKAREAEVIYWALQSDIVQVCLHAMQIGSELSKVIAMYILEALLQNDHSLAAICDPACGLLTNIVEMCSNMVKVLAAVQDFSPRLLFHIIRCFILLSQHPVALDLLRERLPIQLQNSTFLDLAKEFPMLGQLLHQLLLNTGKVNHLHPFQDTRRNSPDEDQQKEKSPRGYNNLLEASPENSTPLRPIDLNKQDWASIARHPGFQTSHQVLAYLSYAEVAHA</sequence>
<keyword evidence="2" id="KW-1185">Reference proteome</keyword>
<evidence type="ECO:0000313" key="2">
    <source>
        <dbReference type="Proteomes" id="UP001162992"/>
    </source>
</evidence>
<dbReference type="Proteomes" id="UP001162992">
    <property type="component" value="Chromosome 2"/>
</dbReference>
<dbReference type="EMBL" id="CM055093">
    <property type="protein sequence ID" value="KAJ7566473.1"/>
    <property type="molecule type" value="Genomic_DNA"/>
</dbReference>
<proteinExistence type="predicted"/>
<comment type="caution">
    <text evidence="1">The sequence shown here is derived from an EMBL/GenBank/DDBJ whole genome shotgun (WGS) entry which is preliminary data.</text>
</comment>
<accession>A0ACC2EIQ1</accession>
<name>A0ACC2EIQ1_DIPCM</name>
<protein>
    <submittedName>
        <fullName evidence="1">Uncharacterized protein</fullName>
    </submittedName>
</protein>
<gene>
    <name evidence="1" type="ORF">O6H91_02G104900</name>
</gene>
<organism evidence="1 2">
    <name type="scientific">Diphasiastrum complanatum</name>
    <name type="common">Issler's clubmoss</name>
    <name type="synonym">Lycopodium complanatum</name>
    <dbReference type="NCBI Taxonomy" id="34168"/>
    <lineage>
        <taxon>Eukaryota</taxon>
        <taxon>Viridiplantae</taxon>
        <taxon>Streptophyta</taxon>
        <taxon>Embryophyta</taxon>
        <taxon>Tracheophyta</taxon>
        <taxon>Lycopodiopsida</taxon>
        <taxon>Lycopodiales</taxon>
        <taxon>Lycopodiaceae</taxon>
        <taxon>Lycopodioideae</taxon>
        <taxon>Diphasiastrum</taxon>
    </lineage>
</organism>